<evidence type="ECO:0000313" key="6">
    <source>
        <dbReference type="EMBL" id="MPM25222.1"/>
    </source>
</evidence>
<dbReference type="InterPro" id="IPR032466">
    <property type="entry name" value="Metal_Hydrolase"/>
</dbReference>
<dbReference type="PANTHER" id="PTHR11113:SF14">
    <property type="entry name" value="N-ACETYLGLUCOSAMINE-6-PHOSPHATE DEACETYLASE"/>
    <property type="match status" value="1"/>
</dbReference>
<keyword evidence="2" id="KW-0479">Metal-binding</keyword>
<dbReference type="EC" id="3.5.1.25" evidence="6"/>
<dbReference type="AlphaFoldDB" id="A0A644Y9A9"/>
<dbReference type="SUPFAM" id="SSF51556">
    <property type="entry name" value="Metallo-dependent hydrolases"/>
    <property type="match status" value="1"/>
</dbReference>
<protein>
    <submittedName>
        <fullName evidence="6">N-acetylglucosamine-6-phosphate deacetylase</fullName>
        <ecNumber evidence="6">3.5.1.25</ecNumber>
    </submittedName>
</protein>
<dbReference type="InterPro" id="IPR003764">
    <property type="entry name" value="GlcNAc_6-P_deAcase"/>
</dbReference>
<dbReference type="FunFam" id="3.20.20.140:FF:000004">
    <property type="entry name" value="N-acetylglucosamine-6-phosphate deacetylase"/>
    <property type="match status" value="1"/>
</dbReference>
<evidence type="ECO:0000256" key="4">
    <source>
        <dbReference type="ARBA" id="ARBA00023277"/>
    </source>
</evidence>
<dbReference type="Gene3D" id="3.20.20.140">
    <property type="entry name" value="Metal-dependent hydrolases"/>
    <property type="match status" value="1"/>
</dbReference>
<gene>
    <name evidence="6" type="primary">nagA_17</name>
    <name evidence="6" type="ORF">SDC9_71712</name>
</gene>
<dbReference type="PANTHER" id="PTHR11113">
    <property type="entry name" value="N-ACETYLGLUCOSAMINE-6-PHOSPHATE DEACETYLASE"/>
    <property type="match status" value="1"/>
</dbReference>
<evidence type="ECO:0000256" key="2">
    <source>
        <dbReference type="ARBA" id="ARBA00022723"/>
    </source>
</evidence>
<comment type="caution">
    <text evidence="6">The sequence shown here is derived from an EMBL/GenBank/DDBJ whole genome shotgun (WGS) entry which is preliminary data.</text>
</comment>
<dbReference type="GO" id="GO:0006046">
    <property type="term" value="P:N-acetylglucosamine catabolic process"/>
    <property type="evidence" value="ECO:0007669"/>
    <property type="project" value="TreeGrafter"/>
</dbReference>
<organism evidence="6">
    <name type="scientific">bioreactor metagenome</name>
    <dbReference type="NCBI Taxonomy" id="1076179"/>
    <lineage>
        <taxon>unclassified sequences</taxon>
        <taxon>metagenomes</taxon>
        <taxon>ecological metagenomes</taxon>
    </lineage>
</organism>
<keyword evidence="4" id="KW-0119">Carbohydrate metabolism</keyword>
<sequence length="384" mass="41543">MTTTLLTNTKIFNHQQELVYSNIGIIDGKIAFIGKEPPQGFVADEVLDGRSFAALPGYIDLHTHGALGHEMIGIDADGLQAISQFYASHGVTGFLATPWTAPREDIRKAIEVTQEVMGHEKGARILGIHLEGPFLNVAVCGAQDKSMIRTASRDEAMEYLDSGLVKLIALAPEFPENQWLIEECAKRNITVAAGHTNATYVEIKQAVGLGVRQVTHCFNAMRPLNHREPGVVGAAFDLEKIKCELITDNIHINPVVMRILYKIKGPEGVILITDSISATGMPDGNYTFEGMPVTVKDGAVRLADGTLAGSTLTMDRAFVNFIQATGAPIAEVLPCTSYNAAQNIGLGDRKGKLAEGYDAALILVDQNLHVKLTMVEGSVVYKEF</sequence>
<accession>A0A644Y9A9</accession>
<evidence type="ECO:0000256" key="1">
    <source>
        <dbReference type="ARBA" id="ARBA00010716"/>
    </source>
</evidence>
<dbReference type="NCBIfam" id="TIGR00221">
    <property type="entry name" value="nagA"/>
    <property type="match status" value="1"/>
</dbReference>
<dbReference type="InterPro" id="IPR011059">
    <property type="entry name" value="Metal-dep_hydrolase_composite"/>
</dbReference>
<dbReference type="SUPFAM" id="SSF51338">
    <property type="entry name" value="Composite domain of metallo-dependent hydrolases"/>
    <property type="match status" value="1"/>
</dbReference>
<dbReference type="PIRSF" id="PIRSF038994">
    <property type="entry name" value="NagA"/>
    <property type="match status" value="1"/>
</dbReference>
<evidence type="ECO:0000256" key="3">
    <source>
        <dbReference type="ARBA" id="ARBA00022801"/>
    </source>
</evidence>
<dbReference type="InterPro" id="IPR006680">
    <property type="entry name" value="Amidohydro-rel"/>
</dbReference>
<evidence type="ECO:0000259" key="5">
    <source>
        <dbReference type="Pfam" id="PF01979"/>
    </source>
</evidence>
<comment type="similarity">
    <text evidence="1">Belongs to the metallo-dependent hydrolases superfamily. NagA family.</text>
</comment>
<dbReference type="Gene3D" id="2.30.40.10">
    <property type="entry name" value="Urease, subunit C, domain 1"/>
    <property type="match status" value="1"/>
</dbReference>
<name>A0A644Y9A9_9ZZZZ</name>
<feature type="domain" description="Amidohydrolase-related" evidence="5">
    <location>
        <begin position="54"/>
        <end position="380"/>
    </location>
</feature>
<dbReference type="Pfam" id="PF01979">
    <property type="entry name" value="Amidohydro_1"/>
    <property type="match status" value="1"/>
</dbReference>
<dbReference type="EMBL" id="VSSQ01004444">
    <property type="protein sequence ID" value="MPM25222.1"/>
    <property type="molecule type" value="Genomic_DNA"/>
</dbReference>
<keyword evidence="3 6" id="KW-0378">Hydrolase</keyword>
<dbReference type="CDD" id="cd00854">
    <property type="entry name" value="NagA"/>
    <property type="match status" value="1"/>
</dbReference>
<dbReference type="GO" id="GO:0046872">
    <property type="term" value="F:metal ion binding"/>
    <property type="evidence" value="ECO:0007669"/>
    <property type="project" value="UniProtKB-KW"/>
</dbReference>
<dbReference type="GO" id="GO:0008448">
    <property type="term" value="F:N-acetylglucosamine-6-phosphate deacetylase activity"/>
    <property type="evidence" value="ECO:0007669"/>
    <property type="project" value="UniProtKB-EC"/>
</dbReference>
<proteinExistence type="inferred from homology"/>
<reference evidence="6" key="1">
    <citation type="submission" date="2019-08" db="EMBL/GenBank/DDBJ databases">
        <authorList>
            <person name="Kucharzyk K."/>
            <person name="Murdoch R.W."/>
            <person name="Higgins S."/>
            <person name="Loffler F."/>
        </authorList>
    </citation>
    <scope>NUCLEOTIDE SEQUENCE</scope>
</reference>